<dbReference type="Pfam" id="PF00239">
    <property type="entry name" value="Resolvase"/>
    <property type="match status" value="1"/>
</dbReference>
<keyword evidence="2" id="KW-0233">DNA recombination</keyword>
<dbReference type="CDD" id="cd03768">
    <property type="entry name" value="SR_ResInv"/>
    <property type="match status" value="1"/>
</dbReference>
<dbReference type="RefSeq" id="WP_216572215.1">
    <property type="nucleotide sequence ID" value="NZ_JAHLOQ010000065.1"/>
</dbReference>
<keyword evidence="5" id="KW-1185">Reference proteome</keyword>
<keyword evidence="1" id="KW-0238">DNA-binding</keyword>
<dbReference type="PANTHER" id="PTHR30461">
    <property type="entry name" value="DNA-INVERTASE FROM LAMBDOID PROPHAGE"/>
    <property type="match status" value="1"/>
</dbReference>
<dbReference type="InterPro" id="IPR006119">
    <property type="entry name" value="Resolv_N"/>
</dbReference>
<protein>
    <submittedName>
        <fullName evidence="4">Recombinase family protein</fullName>
    </submittedName>
</protein>
<evidence type="ECO:0000259" key="3">
    <source>
        <dbReference type="PROSITE" id="PS51736"/>
    </source>
</evidence>
<dbReference type="SMART" id="SM00857">
    <property type="entry name" value="Resolvase"/>
    <property type="match status" value="1"/>
</dbReference>
<proteinExistence type="predicted"/>
<evidence type="ECO:0000313" key="5">
    <source>
        <dbReference type="Proteomes" id="UP001196301"/>
    </source>
</evidence>
<sequence>MKYGYARISTGKQKEDRQIEELKKYDLEKIYTDTITGSTFNRPNFDILMNDVLRKGDELYIKETDRLGRNKTQTLEVLRQLKEKGVIVRILEIPTTLATVNDDNPQNKLMLEMINNMLIEMYTTFAQVELEKIKTRTKEALQVKKERGEKLGRPCIKYPNNWNKVYKQYKNKAITGVQAMQLLGLKKTSFYKLVKQYEGR</sequence>
<name>A0ABS6E0H4_9FIRM</name>
<evidence type="ECO:0000256" key="1">
    <source>
        <dbReference type="ARBA" id="ARBA00023125"/>
    </source>
</evidence>
<organism evidence="4 5">
    <name type="scientific">Intestinibacter bartlettii</name>
    <dbReference type="NCBI Taxonomy" id="261299"/>
    <lineage>
        <taxon>Bacteria</taxon>
        <taxon>Bacillati</taxon>
        <taxon>Bacillota</taxon>
        <taxon>Clostridia</taxon>
        <taxon>Peptostreptococcales</taxon>
        <taxon>Peptostreptococcaceae</taxon>
        <taxon>Intestinibacter</taxon>
    </lineage>
</organism>
<comment type="caution">
    <text evidence="4">The sequence shown here is derived from an EMBL/GenBank/DDBJ whole genome shotgun (WGS) entry which is preliminary data.</text>
</comment>
<dbReference type="Proteomes" id="UP001196301">
    <property type="component" value="Unassembled WGS sequence"/>
</dbReference>
<feature type="domain" description="Resolvase/invertase-type recombinase catalytic" evidence="3">
    <location>
        <begin position="1"/>
        <end position="148"/>
    </location>
</feature>
<reference evidence="4 5" key="1">
    <citation type="submission" date="2021-06" db="EMBL/GenBank/DDBJ databases">
        <authorList>
            <person name="Sun Q."/>
            <person name="Li D."/>
        </authorList>
    </citation>
    <scope>NUCLEOTIDE SEQUENCE [LARGE SCALE GENOMIC DNA]</scope>
    <source>
        <strain evidence="4 5">N19</strain>
    </source>
</reference>
<evidence type="ECO:0000313" key="4">
    <source>
        <dbReference type="EMBL" id="MBU5337490.1"/>
    </source>
</evidence>
<evidence type="ECO:0000256" key="2">
    <source>
        <dbReference type="ARBA" id="ARBA00023172"/>
    </source>
</evidence>
<dbReference type="EMBL" id="JAHLOQ010000065">
    <property type="protein sequence ID" value="MBU5337490.1"/>
    <property type="molecule type" value="Genomic_DNA"/>
</dbReference>
<accession>A0ABS6E0H4</accession>
<gene>
    <name evidence="4" type="ORF">KQI20_13735</name>
</gene>
<dbReference type="PROSITE" id="PS51736">
    <property type="entry name" value="RECOMBINASES_3"/>
    <property type="match status" value="1"/>
</dbReference>
<dbReference type="InterPro" id="IPR050639">
    <property type="entry name" value="SSR_resolvase"/>
</dbReference>
<dbReference type="PANTHER" id="PTHR30461:SF2">
    <property type="entry name" value="SERINE RECOMBINASE PINE-RELATED"/>
    <property type="match status" value="1"/>
</dbReference>